<evidence type="ECO:0000313" key="3">
    <source>
        <dbReference type="Proteomes" id="UP000287188"/>
    </source>
</evidence>
<dbReference type="InterPro" id="IPR018657">
    <property type="entry name" value="LarA-like_N"/>
</dbReference>
<name>A0A402AV22_9CHLR</name>
<dbReference type="Pfam" id="PF09861">
    <property type="entry name" value="Lar_N"/>
    <property type="match status" value="1"/>
</dbReference>
<keyword evidence="3" id="KW-1185">Reference proteome</keyword>
<dbReference type="Gene3D" id="3.40.50.11440">
    <property type="match status" value="1"/>
</dbReference>
<gene>
    <name evidence="2" type="ORF">KDK_67090</name>
</gene>
<dbReference type="GO" id="GO:0050043">
    <property type="term" value="F:lactate racemase activity"/>
    <property type="evidence" value="ECO:0007669"/>
    <property type="project" value="InterPro"/>
</dbReference>
<organism evidence="2 3">
    <name type="scientific">Dictyobacter kobayashii</name>
    <dbReference type="NCBI Taxonomy" id="2014872"/>
    <lineage>
        <taxon>Bacteria</taxon>
        <taxon>Bacillati</taxon>
        <taxon>Chloroflexota</taxon>
        <taxon>Ktedonobacteria</taxon>
        <taxon>Ktedonobacterales</taxon>
        <taxon>Dictyobacteraceae</taxon>
        <taxon>Dictyobacter</taxon>
    </lineage>
</organism>
<dbReference type="AlphaFoldDB" id="A0A402AV22"/>
<dbReference type="Proteomes" id="UP000287188">
    <property type="component" value="Unassembled WGS sequence"/>
</dbReference>
<feature type="domain" description="LarA-like N-terminal" evidence="1">
    <location>
        <begin position="32"/>
        <end position="188"/>
    </location>
</feature>
<evidence type="ECO:0000259" key="1">
    <source>
        <dbReference type="Pfam" id="PF09861"/>
    </source>
</evidence>
<evidence type="ECO:0000313" key="2">
    <source>
        <dbReference type="EMBL" id="GCE22909.1"/>
    </source>
</evidence>
<sequence length="266" mass="28173">MAFHPYRDTYHLFPSVPLPPLQLLRQRFPRERLENVVEAVVEALAGQHLAEQIKPGARIAITVGSRGIANRGPGFDCVRAVASTLKGYGAEPFIVPAMGSHGGATPEGQRAIVESLGVTEEYCGIPIISSLEVDLLGTLPDGLPVYIDQVANAADGIVVLNRIKPHTDFTAPIESGLSKMLAIGLGKHQGALTLHSWGLDGLRVQISEVAKFSVAHAPILCGLAVIENAYDEVAEVVCLPPEGIGTEPERSPLGSGSFFDAAFAVE</sequence>
<accession>A0A402AV22</accession>
<protein>
    <recommendedName>
        <fullName evidence="1">LarA-like N-terminal domain-containing protein</fullName>
    </recommendedName>
</protein>
<proteinExistence type="predicted"/>
<dbReference type="EMBL" id="BIFS01000002">
    <property type="protein sequence ID" value="GCE22909.1"/>
    <property type="molecule type" value="Genomic_DNA"/>
</dbReference>
<comment type="caution">
    <text evidence="2">The sequence shown here is derived from an EMBL/GenBank/DDBJ whole genome shotgun (WGS) entry which is preliminary data.</text>
</comment>
<reference evidence="3" key="1">
    <citation type="submission" date="2018-12" db="EMBL/GenBank/DDBJ databases">
        <title>Tengunoibacter tsumagoiensis gen. nov., sp. nov., Dictyobacter kobayashii sp. nov., D. alpinus sp. nov., and D. joshuensis sp. nov. and description of Dictyobacteraceae fam. nov. within the order Ktedonobacterales isolated from Tengu-no-mugimeshi.</title>
        <authorList>
            <person name="Wang C.M."/>
            <person name="Zheng Y."/>
            <person name="Sakai Y."/>
            <person name="Toyoda A."/>
            <person name="Minakuchi Y."/>
            <person name="Abe K."/>
            <person name="Yokota A."/>
            <person name="Yabe S."/>
        </authorList>
    </citation>
    <scope>NUCLEOTIDE SEQUENCE [LARGE SCALE GENOMIC DNA]</scope>
    <source>
        <strain evidence="3">Uno11</strain>
    </source>
</reference>
<dbReference type="RefSeq" id="WP_161977849.1">
    <property type="nucleotide sequence ID" value="NZ_BIFS01000002.1"/>
</dbReference>